<evidence type="ECO:0000256" key="10">
    <source>
        <dbReference type="ARBA" id="ARBA00068294"/>
    </source>
</evidence>
<accession>A0A1B7KWD1</accession>
<dbReference type="GO" id="GO:0015293">
    <property type="term" value="F:symporter activity"/>
    <property type="evidence" value="ECO:0007669"/>
    <property type="project" value="UniProtKB-KW"/>
</dbReference>
<feature type="transmembrane region" description="Helical" evidence="12">
    <location>
        <begin position="145"/>
        <end position="162"/>
    </location>
</feature>
<feature type="transmembrane region" description="Helical" evidence="12">
    <location>
        <begin position="44"/>
        <end position="63"/>
    </location>
</feature>
<evidence type="ECO:0000256" key="8">
    <source>
        <dbReference type="ARBA" id="ARBA00023136"/>
    </source>
</evidence>
<dbReference type="RefSeq" id="WP_064549589.1">
    <property type="nucleotide sequence ID" value="NZ_LXMA01000001.1"/>
</dbReference>
<evidence type="ECO:0000256" key="1">
    <source>
        <dbReference type="ARBA" id="ARBA00004651"/>
    </source>
</evidence>
<evidence type="ECO:0000313" key="13">
    <source>
        <dbReference type="EMBL" id="OAT74264.1"/>
    </source>
</evidence>
<keyword evidence="5 12" id="KW-0812">Transmembrane</keyword>
<evidence type="ECO:0000256" key="2">
    <source>
        <dbReference type="ARBA" id="ARBA00011233"/>
    </source>
</evidence>
<evidence type="ECO:0000256" key="12">
    <source>
        <dbReference type="SAM" id="Phobius"/>
    </source>
</evidence>
<keyword evidence="3" id="KW-0813">Transport</keyword>
<dbReference type="PROSITE" id="PS00713">
    <property type="entry name" value="NA_DICARBOXYL_SYMP_1"/>
    <property type="match status" value="1"/>
</dbReference>
<comment type="function">
    <text evidence="9">This carrier protein is part of the Na(+)-dependent, binding-protein-independent glutamate-aspartate transport system.</text>
</comment>
<keyword evidence="4" id="KW-1003">Cell membrane</keyword>
<evidence type="ECO:0000256" key="11">
    <source>
        <dbReference type="ARBA" id="ARBA00080288"/>
    </source>
</evidence>
<evidence type="ECO:0000256" key="7">
    <source>
        <dbReference type="ARBA" id="ARBA00022989"/>
    </source>
</evidence>
<evidence type="ECO:0000256" key="9">
    <source>
        <dbReference type="ARBA" id="ARBA00059515"/>
    </source>
</evidence>
<keyword evidence="7 12" id="KW-1133">Transmembrane helix</keyword>
<dbReference type="GO" id="GO:0006835">
    <property type="term" value="P:dicarboxylic acid transport"/>
    <property type="evidence" value="ECO:0007669"/>
    <property type="project" value="TreeGrafter"/>
</dbReference>
<gene>
    <name evidence="13" type="ORF">A7K69_00695</name>
</gene>
<dbReference type="PANTHER" id="PTHR42865">
    <property type="entry name" value="PROTON/GLUTAMATE-ASPARTATE SYMPORTER"/>
    <property type="match status" value="1"/>
</dbReference>
<evidence type="ECO:0000256" key="3">
    <source>
        <dbReference type="ARBA" id="ARBA00022448"/>
    </source>
</evidence>
<keyword evidence="8 12" id="KW-0472">Membrane</keyword>
<comment type="subcellular location">
    <subcellularLocation>
        <location evidence="1">Cell membrane</location>
        <topology evidence="1">Multi-pass membrane protein</topology>
    </subcellularLocation>
</comment>
<feature type="transmembrane region" description="Helical" evidence="12">
    <location>
        <begin position="75"/>
        <end position="95"/>
    </location>
</feature>
<feature type="transmembrane region" description="Helical" evidence="12">
    <location>
        <begin position="183"/>
        <end position="208"/>
    </location>
</feature>
<reference evidence="14" key="1">
    <citation type="submission" date="2016-05" db="EMBL/GenBank/DDBJ databases">
        <authorList>
            <person name="Wang W."/>
            <person name="Zhu L."/>
        </authorList>
    </citation>
    <scope>NUCLEOTIDE SEQUENCE [LARGE SCALE GENOMIC DNA]</scope>
    <source>
        <strain evidence="14">W-2</strain>
    </source>
</reference>
<keyword evidence="6" id="KW-0769">Symport</keyword>
<dbReference type="FunFam" id="1.10.3860.10:FF:000001">
    <property type="entry name" value="C4-dicarboxylate transport protein"/>
    <property type="match status" value="1"/>
</dbReference>
<feature type="transmembrane region" description="Helical" evidence="12">
    <location>
        <begin position="220"/>
        <end position="240"/>
    </location>
</feature>
<dbReference type="GO" id="GO:0005886">
    <property type="term" value="C:plasma membrane"/>
    <property type="evidence" value="ECO:0007669"/>
    <property type="project" value="UniProtKB-SubCell"/>
</dbReference>
<feature type="transmembrane region" description="Helical" evidence="12">
    <location>
        <begin position="347"/>
        <end position="369"/>
    </location>
</feature>
<evidence type="ECO:0000256" key="4">
    <source>
        <dbReference type="ARBA" id="ARBA00022475"/>
    </source>
</evidence>
<dbReference type="PRINTS" id="PR00173">
    <property type="entry name" value="EDTRNSPORT"/>
</dbReference>
<comment type="subunit">
    <text evidence="2">Homotrimer.</text>
</comment>
<feature type="transmembrane region" description="Helical" evidence="12">
    <location>
        <begin position="300"/>
        <end position="317"/>
    </location>
</feature>
<name>A0A1B7KWD1_PARTM</name>
<dbReference type="InterPro" id="IPR018107">
    <property type="entry name" value="Na-dicarboxylate_symporter_CS"/>
</dbReference>
<dbReference type="InterPro" id="IPR001991">
    <property type="entry name" value="Na-dicarboxylate_symporter"/>
</dbReference>
<dbReference type="InterPro" id="IPR036458">
    <property type="entry name" value="Na:dicarbo_symporter_sf"/>
</dbReference>
<dbReference type="PANTHER" id="PTHR42865:SF7">
    <property type="entry name" value="PROTON_GLUTAMATE-ASPARTATE SYMPORTER"/>
    <property type="match status" value="1"/>
</dbReference>
<comment type="caution">
    <text evidence="13">The sequence shown here is derived from an EMBL/GenBank/DDBJ whole genome shotgun (WGS) entry which is preliminary data.</text>
</comment>
<dbReference type="Proteomes" id="UP000078290">
    <property type="component" value="Unassembled WGS sequence"/>
</dbReference>
<dbReference type="OrthoDB" id="7778689at2"/>
<organism evidence="13 14">
    <name type="scientific">Parageobacillus thermoglucosidasius</name>
    <name type="common">Geobacillus thermoglucosidasius</name>
    <dbReference type="NCBI Taxonomy" id="1426"/>
    <lineage>
        <taxon>Bacteria</taxon>
        <taxon>Bacillati</taxon>
        <taxon>Bacillota</taxon>
        <taxon>Bacilli</taxon>
        <taxon>Bacillales</taxon>
        <taxon>Anoxybacillaceae</taxon>
        <taxon>Parageobacillus</taxon>
    </lineage>
</organism>
<dbReference type="Pfam" id="PF00375">
    <property type="entry name" value="SDF"/>
    <property type="match status" value="1"/>
</dbReference>
<evidence type="ECO:0000313" key="14">
    <source>
        <dbReference type="Proteomes" id="UP000078290"/>
    </source>
</evidence>
<dbReference type="EMBL" id="LXMA01000001">
    <property type="protein sequence ID" value="OAT74264.1"/>
    <property type="molecule type" value="Genomic_DNA"/>
</dbReference>
<evidence type="ECO:0000256" key="6">
    <source>
        <dbReference type="ARBA" id="ARBA00022847"/>
    </source>
</evidence>
<dbReference type="SUPFAM" id="SSF118215">
    <property type="entry name" value="Proton glutamate symport protein"/>
    <property type="match status" value="1"/>
</dbReference>
<proteinExistence type="predicted"/>
<dbReference type="Gene3D" id="1.10.3860.10">
    <property type="entry name" value="Sodium:dicarboxylate symporter"/>
    <property type="match status" value="1"/>
</dbReference>
<dbReference type="AlphaFoldDB" id="A0A1B7KWD1"/>
<evidence type="ECO:0000256" key="5">
    <source>
        <dbReference type="ARBA" id="ARBA00022692"/>
    </source>
</evidence>
<protein>
    <recommendedName>
        <fullName evidence="10">Proton/sodium-glutamate symport protein</fullName>
    </recommendedName>
    <alternativeName>
        <fullName evidence="11">Glutamate-aspartate carrier protein</fullName>
    </alternativeName>
</protein>
<sequence length="421" mass="44997">MKTRFAFFILIAAILGAVFGYFFPEAGVAIKPLGDGFIRLIKMVVLPVIVSTLLVGITGVGDIKRMGRVGLKTIIWFELITTIILFIGLAVGNILKPGVGTNLKDLPKADISSISENTSVVMDGKTLILNIIPTNIVDALARSDLLAVIFFCVMFGIALVSIGDEAKPVIRILETISKASFRLVNMVMSVAPIGVFALMSATIGTYGISLLLPLMKLIGSAYFGLAVVLFVLFPLAALLLKIKITDVYKMVWDLMLIGASTGSTETVVPQLMERVEKFGVPKYISSFVIPSGMPLNSDGTTLYLSIAALFIAQAFGIEMSWSQQLIMILFFVVTSKGVAAVPSSSMVILLATGTAVGLPAEGVALILGVDRIIDMARTAINVIGHVFSSVAVAKWEGVFLPNAKENVNSVMNGEEQWSKAK</sequence>